<name>A0A8S5MM13_9CAUD</name>
<reference evidence="1" key="1">
    <citation type="journal article" date="2021" name="Proc. Natl. Acad. Sci. U.S.A.">
        <title>A Catalog of Tens of Thousands of Viruses from Human Metagenomes Reveals Hidden Associations with Chronic Diseases.</title>
        <authorList>
            <person name="Tisza M.J."/>
            <person name="Buck C.B."/>
        </authorList>
    </citation>
    <scope>NUCLEOTIDE SEQUENCE</scope>
    <source>
        <strain evidence="1">Ct1Jx6</strain>
    </source>
</reference>
<organism evidence="1">
    <name type="scientific">Caudovirales sp. ct1Jx6</name>
    <dbReference type="NCBI Taxonomy" id="2826765"/>
    <lineage>
        <taxon>Viruses</taxon>
        <taxon>Duplodnaviria</taxon>
        <taxon>Heunggongvirae</taxon>
        <taxon>Uroviricota</taxon>
        <taxon>Caudoviricetes</taxon>
    </lineage>
</organism>
<sequence length="42" mass="4696">MIKPLFSNGEQSELAVVDVFVSPSGYEYRLGKIPIAEDSVYF</sequence>
<protein>
    <submittedName>
        <fullName evidence="1">Uncharacterized protein</fullName>
    </submittedName>
</protein>
<proteinExistence type="predicted"/>
<evidence type="ECO:0000313" key="1">
    <source>
        <dbReference type="EMBL" id="DAD83079.1"/>
    </source>
</evidence>
<dbReference type="EMBL" id="BK014927">
    <property type="protein sequence ID" value="DAD83079.1"/>
    <property type="molecule type" value="Genomic_DNA"/>
</dbReference>
<accession>A0A8S5MM13</accession>